<keyword evidence="2" id="KW-1133">Transmembrane helix</keyword>
<dbReference type="AlphaFoldDB" id="A0A511M5F3"/>
<dbReference type="RefSeq" id="WP_186818201.1">
    <property type="nucleotide sequence ID" value="NZ_BJXA01000001.1"/>
</dbReference>
<dbReference type="Gene3D" id="2.160.20.80">
    <property type="entry name" value="E3 ubiquitin-protein ligase SopA"/>
    <property type="match status" value="1"/>
</dbReference>
<sequence length="479" mass="52023">MFGWVRNKWTALLARIGKSNRAIRRRAERFGLLPAIMAALVAGVAVAYVAYQVVNRYTPTSDAKAAPLDITKVALTIVAGVGGVVALVIAYRRQRDAEQSRFVERFGAAAAQLGATDVAVRIAGVYAMAGAADETDGLRRQQCIDVLCGYLRLPYTPDLGGNHQTKNIRKYPAADESSPEDEQHFEYRQNDREVRKTIVRVIGEHLRPEAEYSWSASHFDLRTAYLENVDFSGAVFVGAARFDEATFSGDTWFHTAKFNADNGFNAATFTGDTWFNGATFSGTAMFDGVSFGGDAGFIGATFLGAARFDTATFTGDAQFNTATFGADAWFHTATFARGAWFSGATFSGTARFDGTTFRANTGFGEAMFRGGAWFNKVTFSGSTGFREATFGAKASFDEATFGGDTSFHTATFQGPADFTRLVFAARTSFVSVDFGSERIEFTNPQRWGPPPPEFDWGQDGAGKPGNIEPHDWPPAVNAR</sequence>
<dbReference type="InterPro" id="IPR001646">
    <property type="entry name" value="5peptide_repeat"/>
</dbReference>
<comment type="caution">
    <text evidence="3">The sequence shown here is derived from an EMBL/GenBank/DDBJ whole genome shotgun (WGS) entry which is preliminary data.</text>
</comment>
<evidence type="ECO:0008006" key="5">
    <source>
        <dbReference type="Google" id="ProtNLM"/>
    </source>
</evidence>
<dbReference type="Pfam" id="PF13576">
    <property type="entry name" value="Pentapeptide_3"/>
    <property type="match status" value="3"/>
</dbReference>
<dbReference type="EMBL" id="BJXA01000001">
    <property type="protein sequence ID" value="GEM35849.1"/>
    <property type="molecule type" value="Genomic_DNA"/>
</dbReference>
<feature type="region of interest" description="Disordered" evidence="1">
    <location>
        <begin position="441"/>
        <end position="479"/>
    </location>
</feature>
<evidence type="ECO:0000256" key="2">
    <source>
        <dbReference type="SAM" id="Phobius"/>
    </source>
</evidence>
<keyword evidence="4" id="KW-1185">Reference proteome</keyword>
<gene>
    <name evidence="3" type="ORF">NN4_03680</name>
</gene>
<accession>A0A511M5F3</accession>
<evidence type="ECO:0000313" key="4">
    <source>
        <dbReference type="Proteomes" id="UP000321424"/>
    </source>
</evidence>
<dbReference type="Proteomes" id="UP000321424">
    <property type="component" value="Unassembled WGS sequence"/>
</dbReference>
<protein>
    <recommendedName>
        <fullName evidence="5">Pentapeptide repeat-containing protein</fullName>
    </recommendedName>
</protein>
<reference evidence="3 4" key="1">
    <citation type="submission" date="2019-07" db="EMBL/GenBank/DDBJ databases">
        <title>Whole genome shotgun sequence of Nocardia ninae NBRC 108245.</title>
        <authorList>
            <person name="Hosoyama A."/>
            <person name="Uohara A."/>
            <person name="Ohji S."/>
            <person name="Ichikawa N."/>
        </authorList>
    </citation>
    <scope>NUCLEOTIDE SEQUENCE [LARGE SCALE GENOMIC DNA]</scope>
    <source>
        <strain evidence="3 4">NBRC 108245</strain>
    </source>
</reference>
<evidence type="ECO:0000256" key="1">
    <source>
        <dbReference type="SAM" id="MobiDB-lite"/>
    </source>
</evidence>
<name>A0A511M5F3_9NOCA</name>
<organism evidence="3 4">
    <name type="scientific">Nocardia ninae NBRC 108245</name>
    <dbReference type="NCBI Taxonomy" id="1210091"/>
    <lineage>
        <taxon>Bacteria</taxon>
        <taxon>Bacillati</taxon>
        <taxon>Actinomycetota</taxon>
        <taxon>Actinomycetes</taxon>
        <taxon>Mycobacteriales</taxon>
        <taxon>Nocardiaceae</taxon>
        <taxon>Nocardia</taxon>
    </lineage>
</organism>
<feature type="transmembrane region" description="Helical" evidence="2">
    <location>
        <begin position="30"/>
        <end position="50"/>
    </location>
</feature>
<feature type="transmembrane region" description="Helical" evidence="2">
    <location>
        <begin position="70"/>
        <end position="91"/>
    </location>
</feature>
<keyword evidence="2" id="KW-0472">Membrane</keyword>
<evidence type="ECO:0000313" key="3">
    <source>
        <dbReference type="EMBL" id="GEM35849.1"/>
    </source>
</evidence>
<proteinExistence type="predicted"/>
<keyword evidence="2" id="KW-0812">Transmembrane</keyword>